<dbReference type="InterPro" id="IPR000914">
    <property type="entry name" value="SBP_5_dom"/>
</dbReference>
<feature type="domain" description="Solute-binding protein family 5" evidence="5">
    <location>
        <begin position="117"/>
        <end position="508"/>
    </location>
</feature>
<dbReference type="Gene3D" id="3.40.190.10">
    <property type="entry name" value="Periplasmic binding protein-like II"/>
    <property type="match status" value="1"/>
</dbReference>
<gene>
    <name evidence="6" type="ORF">ERS852471_00933</name>
</gene>
<evidence type="ECO:0000313" key="6">
    <source>
        <dbReference type="EMBL" id="CUO09067.1"/>
    </source>
</evidence>
<feature type="signal peptide" evidence="4">
    <location>
        <begin position="1"/>
        <end position="31"/>
    </location>
</feature>
<name>A0A174C8E7_9CLOT</name>
<dbReference type="OrthoDB" id="9772924at2"/>
<dbReference type="GO" id="GO:1904680">
    <property type="term" value="F:peptide transmembrane transporter activity"/>
    <property type="evidence" value="ECO:0007669"/>
    <property type="project" value="TreeGrafter"/>
</dbReference>
<protein>
    <submittedName>
        <fullName evidence="6">ABC-type dipeptide transport system, periplasmic component</fullName>
    </submittedName>
</protein>
<feature type="chain" id="PRO_5039296145" evidence="4">
    <location>
        <begin position="32"/>
        <end position="634"/>
    </location>
</feature>
<organism evidence="6 7">
    <name type="scientific">Clostridium disporicum</name>
    <dbReference type="NCBI Taxonomy" id="84024"/>
    <lineage>
        <taxon>Bacteria</taxon>
        <taxon>Bacillati</taxon>
        <taxon>Bacillota</taxon>
        <taxon>Clostridia</taxon>
        <taxon>Eubacteriales</taxon>
        <taxon>Clostridiaceae</taxon>
        <taxon>Clostridium</taxon>
    </lineage>
</organism>
<dbReference type="EMBL" id="CYZX01000005">
    <property type="protein sequence ID" value="CUO09067.1"/>
    <property type="molecule type" value="Genomic_DNA"/>
</dbReference>
<comment type="similarity">
    <text evidence="1">Belongs to the bacterial solute-binding protein 5 family.</text>
</comment>
<evidence type="ECO:0000313" key="7">
    <source>
        <dbReference type="Proteomes" id="UP000095594"/>
    </source>
</evidence>
<proteinExistence type="inferred from homology"/>
<dbReference type="PROSITE" id="PS51257">
    <property type="entry name" value="PROKAR_LIPOPROTEIN"/>
    <property type="match status" value="1"/>
</dbReference>
<dbReference type="GO" id="GO:0015833">
    <property type="term" value="P:peptide transport"/>
    <property type="evidence" value="ECO:0007669"/>
    <property type="project" value="TreeGrafter"/>
</dbReference>
<dbReference type="SUPFAM" id="SSF53850">
    <property type="entry name" value="Periplasmic binding protein-like II"/>
    <property type="match status" value="1"/>
</dbReference>
<dbReference type="Gene3D" id="3.10.105.10">
    <property type="entry name" value="Dipeptide-binding Protein, Domain 3"/>
    <property type="match status" value="1"/>
</dbReference>
<reference evidence="6 7" key="1">
    <citation type="submission" date="2015-09" db="EMBL/GenBank/DDBJ databases">
        <authorList>
            <consortium name="Pathogen Informatics"/>
        </authorList>
    </citation>
    <scope>NUCLEOTIDE SEQUENCE [LARGE SCALE GENOMIC DNA]</scope>
    <source>
        <strain evidence="6 7">2789STDY5834856</strain>
    </source>
</reference>
<dbReference type="Pfam" id="PF00496">
    <property type="entry name" value="SBP_bac_5"/>
    <property type="match status" value="1"/>
</dbReference>
<dbReference type="PANTHER" id="PTHR30290:SF9">
    <property type="entry name" value="OLIGOPEPTIDE-BINDING PROTEIN APPA"/>
    <property type="match status" value="1"/>
</dbReference>
<sequence length="634" mass="69994">MKRNKLKGIIAVAIALTLSVTSLIGCGNQNAGTATDENVTSESILDSVISVDTVLKNAKLEGEKADVAGTVLSTMVSFTPGAAAHGNPLVNGGPDWSMQPLIFDYLCDYSSQPEKTFKPSLLESYEFENCVLTMKLKDGLKWSDGSAITADDLMCNLFIEMTVNNIAYYAESVTKVDDLTVEIKYNKDSALLLDYVLKSPLMYPAENYGEFAKVFEEQFNNNRELDDDGNFKFTADGDLKVNEATTELNNYLPDLMSIKCSGAYVPKTMTSAEIIFEQNPNYRVPLYIEKIRGIRPTSTESNALAISNGDYDAEGMGLSPDLAQKVAENNADTIRQMVVPEFSSLGFCMNTQTYPTSDVNVRKAIAYIIDSAQIAPVSEPGMVKGDEYAVGLPPSIRDKYLSQDFLNTLDNYDVNLEKAAECLEAAGWSKKGDKWVDANGDSPEIIVAGVGEYPAYVVMGEAAANMLTSFGLNAVFTPKEAAAYNDYATSGQGHMVIDGFASATNTQHPFEAYNGIWWYGQRGMNLVFPEQGKLVWKNDETGEEFQYSDKMTELFDAANDEEITAVTEEFAQFFNDNVWFIPVTEKYYVFRIHNPKLSMAEAPTGEQLSDFYWSGTTSALIGKMIRGEELYYIK</sequence>
<dbReference type="Proteomes" id="UP000095594">
    <property type="component" value="Unassembled WGS sequence"/>
</dbReference>
<evidence type="ECO:0000256" key="4">
    <source>
        <dbReference type="SAM" id="SignalP"/>
    </source>
</evidence>
<dbReference type="InterPro" id="IPR039424">
    <property type="entry name" value="SBP_5"/>
</dbReference>
<evidence type="ECO:0000256" key="1">
    <source>
        <dbReference type="ARBA" id="ARBA00005695"/>
    </source>
</evidence>
<dbReference type="RefSeq" id="WP_055264429.1">
    <property type="nucleotide sequence ID" value="NZ_CABIXQ010000005.1"/>
</dbReference>
<keyword evidence="2" id="KW-0813">Transport</keyword>
<dbReference type="AlphaFoldDB" id="A0A174C8E7"/>
<accession>A0A174C8E7</accession>
<keyword evidence="3 4" id="KW-0732">Signal</keyword>
<evidence type="ECO:0000256" key="3">
    <source>
        <dbReference type="ARBA" id="ARBA00022729"/>
    </source>
</evidence>
<evidence type="ECO:0000256" key="2">
    <source>
        <dbReference type="ARBA" id="ARBA00022448"/>
    </source>
</evidence>
<dbReference type="PANTHER" id="PTHR30290">
    <property type="entry name" value="PERIPLASMIC BINDING COMPONENT OF ABC TRANSPORTER"/>
    <property type="match status" value="1"/>
</dbReference>
<evidence type="ECO:0000259" key="5">
    <source>
        <dbReference type="Pfam" id="PF00496"/>
    </source>
</evidence>